<evidence type="ECO:0000313" key="2">
    <source>
        <dbReference type="Proteomes" id="UP000053260"/>
    </source>
</evidence>
<dbReference type="Proteomes" id="UP000053260">
    <property type="component" value="Unassembled WGS sequence"/>
</dbReference>
<accession>A0A101V604</accession>
<sequence>MADVSALWSVRGRWAGGPAPLRGLGGWSSTRVGLPVTCTRDIRSATASALRLLGVVEPVRVSVDNGEPRTVHAENPWVLLPAGTHRISVTMPHHPSGGGLRAELLSLEPVTDWSCAVQDDDLLTGFAAGAGPAQDVQLPLALEPGEETWIDVDLSPSDDGFLVRLEGSQIRVTGWAAGECVGRVWVGDRPAFSGGDSNVLWIPSGWSGLTLLLRGTAGPGNPELRTLRLESPDG</sequence>
<dbReference type="EMBL" id="LMXB01000001">
    <property type="protein sequence ID" value="KUO23158.1"/>
    <property type="molecule type" value="Genomic_DNA"/>
</dbReference>
<keyword evidence="2" id="KW-1185">Reference proteome</keyword>
<evidence type="ECO:0000313" key="1">
    <source>
        <dbReference type="EMBL" id="KUO23158.1"/>
    </source>
</evidence>
<organism evidence="1 2">
    <name type="scientific">Streptomyces dysideae</name>
    <dbReference type="NCBI Taxonomy" id="909626"/>
    <lineage>
        <taxon>Bacteria</taxon>
        <taxon>Bacillati</taxon>
        <taxon>Actinomycetota</taxon>
        <taxon>Actinomycetes</taxon>
        <taxon>Kitasatosporales</taxon>
        <taxon>Streptomycetaceae</taxon>
        <taxon>Streptomyces</taxon>
    </lineage>
</organism>
<gene>
    <name evidence="1" type="ORF">AQJ91_00070</name>
</gene>
<name>A0A101V604_9ACTN</name>
<dbReference type="STRING" id="909626.AQJ91_00070"/>
<dbReference type="RefSeq" id="WP_067014290.1">
    <property type="nucleotide sequence ID" value="NZ_KQ949075.1"/>
</dbReference>
<reference evidence="1 2" key="1">
    <citation type="submission" date="2015-10" db="EMBL/GenBank/DDBJ databases">
        <title>Draft genome sequence of Streptomyces sp. RV15, isolated from a marine sponge.</title>
        <authorList>
            <person name="Ruckert C."/>
            <person name="Abdelmohsen U.R."/>
            <person name="Winkler A."/>
            <person name="Hentschel U."/>
            <person name="Kalinowski J."/>
            <person name="Kampfer P."/>
            <person name="Glaeser S."/>
        </authorList>
    </citation>
    <scope>NUCLEOTIDE SEQUENCE [LARGE SCALE GENOMIC DNA]</scope>
    <source>
        <strain evidence="1 2">RV15</strain>
    </source>
</reference>
<dbReference type="AlphaFoldDB" id="A0A101V604"/>
<protein>
    <submittedName>
        <fullName evidence="1">Uncharacterized protein</fullName>
    </submittedName>
</protein>
<comment type="caution">
    <text evidence="1">The sequence shown here is derived from an EMBL/GenBank/DDBJ whole genome shotgun (WGS) entry which is preliminary data.</text>
</comment>
<proteinExistence type="predicted"/>